<keyword evidence="3" id="KW-1185">Reference proteome</keyword>
<sequence length="325" mass="37197">MSAYLRFTSEASQKPSWYFYSTIAVIPPLSGFFYGVHTFWLAKYKKLVEYCQNGKPVPVPEDLKEMFNAVKNDLPNQDAFYQKFMNVFMVNGFDPFYAGSTRTLYGGIVGIPKTFTYKSIKDALDEAKDIRIQDSPIMWDYVEQEVKDKLFNSLVFSEKAIKYAMAYNCILIDGVSVAFYAFYPALLAVLNGVIGDYTTQKYKLNNKPFIVKAAAALGICTLSVCTWISLVNVHKNVQEKTANKVVEEMDEEYLEGAIEYWSKIVDRNLALRHLMKDGESRYSPQGKEIYLLGSPGINPVDQKAIYEKLLEERKKKKEEEENVTE</sequence>
<keyword evidence="1" id="KW-0812">Transmembrane</keyword>
<dbReference type="PANTHER" id="PTHR21824:SF4">
    <property type="entry name" value="TRANSMEMBRANE PROTEIN 177"/>
    <property type="match status" value="1"/>
</dbReference>
<dbReference type="AlphaFoldDB" id="A0A9P0A790"/>
<feature type="transmembrane region" description="Helical" evidence="1">
    <location>
        <begin position="17"/>
        <end position="36"/>
    </location>
</feature>
<gene>
    <name evidence="2" type="ORF">BEMITA_LOCUS4899</name>
</gene>
<dbReference type="PANTHER" id="PTHR21824">
    <property type="entry name" value="TRANSMEMBRANE PROTEIN 177"/>
    <property type="match status" value="1"/>
</dbReference>
<evidence type="ECO:0008006" key="4">
    <source>
        <dbReference type="Google" id="ProtNLM"/>
    </source>
</evidence>
<evidence type="ECO:0000313" key="3">
    <source>
        <dbReference type="Proteomes" id="UP001152759"/>
    </source>
</evidence>
<proteinExistence type="predicted"/>
<protein>
    <recommendedName>
        <fullName evidence="4">Transmembrane protein</fullName>
    </recommendedName>
</protein>
<organism evidence="2 3">
    <name type="scientific">Bemisia tabaci</name>
    <name type="common">Sweetpotato whitefly</name>
    <name type="synonym">Aleurodes tabaci</name>
    <dbReference type="NCBI Taxonomy" id="7038"/>
    <lineage>
        <taxon>Eukaryota</taxon>
        <taxon>Metazoa</taxon>
        <taxon>Ecdysozoa</taxon>
        <taxon>Arthropoda</taxon>
        <taxon>Hexapoda</taxon>
        <taxon>Insecta</taxon>
        <taxon>Pterygota</taxon>
        <taxon>Neoptera</taxon>
        <taxon>Paraneoptera</taxon>
        <taxon>Hemiptera</taxon>
        <taxon>Sternorrhyncha</taxon>
        <taxon>Aleyrodoidea</taxon>
        <taxon>Aleyrodidae</taxon>
        <taxon>Aleyrodinae</taxon>
        <taxon>Bemisia</taxon>
    </lineage>
</organism>
<name>A0A9P0A790_BEMTA</name>
<dbReference type="GO" id="GO:0016020">
    <property type="term" value="C:membrane"/>
    <property type="evidence" value="ECO:0007669"/>
    <property type="project" value="TreeGrafter"/>
</dbReference>
<dbReference type="KEGG" id="btab:109041870"/>
<feature type="transmembrane region" description="Helical" evidence="1">
    <location>
        <begin position="166"/>
        <end position="189"/>
    </location>
</feature>
<evidence type="ECO:0000313" key="2">
    <source>
        <dbReference type="EMBL" id="CAH0385700.1"/>
    </source>
</evidence>
<accession>A0A9P0A790</accession>
<feature type="transmembrane region" description="Helical" evidence="1">
    <location>
        <begin position="209"/>
        <end position="230"/>
    </location>
</feature>
<keyword evidence="1" id="KW-1133">Transmembrane helix</keyword>
<keyword evidence="1" id="KW-0472">Membrane</keyword>
<dbReference type="InterPro" id="IPR026620">
    <property type="entry name" value="TMEM177"/>
</dbReference>
<reference evidence="2" key="1">
    <citation type="submission" date="2021-12" db="EMBL/GenBank/DDBJ databases">
        <authorList>
            <person name="King R."/>
        </authorList>
    </citation>
    <scope>NUCLEOTIDE SEQUENCE</scope>
</reference>
<evidence type="ECO:0000256" key="1">
    <source>
        <dbReference type="SAM" id="Phobius"/>
    </source>
</evidence>
<dbReference type="EMBL" id="OU963863">
    <property type="protein sequence ID" value="CAH0385700.1"/>
    <property type="molecule type" value="Genomic_DNA"/>
</dbReference>
<dbReference type="Proteomes" id="UP001152759">
    <property type="component" value="Chromosome 2"/>
</dbReference>